<reference evidence="3 4" key="1">
    <citation type="submission" date="2016-11" db="EMBL/GenBank/DDBJ databases">
        <authorList>
            <person name="Jaros S."/>
            <person name="Januszkiewicz K."/>
            <person name="Wedrychowicz H."/>
        </authorList>
    </citation>
    <scope>NUCLEOTIDE SEQUENCE [LARGE SCALE GENOMIC DNA]</scope>
    <source>
        <strain evidence="3 4">ATCC 23634</strain>
    </source>
</reference>
<evidence type="ECO:0000313" key="4">
    <source>
        <dbReference type="Proteomes" id="UP000183447"/>
    </source>
</evidence>
<dbReference type="InterPro" id="IPR018764">
    <property type="entry name" value="RskA_C"/>
</dbReference>
<dbReference type="Pfam" id="PF10099">
    <property type="entry name" value="RskA_C"/>
    <property type="match status" value="1"/>
</dbReference>
<feature type="transmembrane region" description="Helical" evidence="1">
    <location>
        <begin position="94"/>
        <end position="116"/>
    </location>
</feature>
<dbReference type="InterPro" id="IPR051474">
    <property type="entry name" value="Anti-sigma-K/W_factor"/>
</dbReference>
<gene>
    <name evidence="3" type="ORF">SAMN02983003_3569</name>
</gene>
<keyword evidence="1" id="KW-0812">Transmembrane</keyword>
<dbReference type="PANTHER" id="PTHR37461">
    <property type="entry name" value="ANTI-SIGMA-K FACTOR RSKA"/>
    <property type="match status" value="1"/>
</dbReference>
<dbReference type="EMBL" id="FPKU01000003">
    <property type="protein sequence ID" value="SFZ86389.1"/>
    <property type="molecule type" value="Genomic_DNA"/>
</dbReference>
<organism evidence="3 4">
    <name type="scientific">Devosia enhydra</name>
    <dbReference type="NCBI Taxonomy" id="665118"/>
    <lineage>
        <taxon>Bacteria</taxon>
        <taxon>Pseudomonadati</taxon>
        <taxon>Pseudomonadota</taxon>
        <taxon>Alphaproteobacteria</taxon>
        <taxon>Hyphomicrobiales</taxon>
        <taxon>Devosiaceae</taxon>
        <taxon>Devosia</taxon>
    </lineage>
</organism>
<evidence type="ECO:0000256" key="1">
    <source>
        <dbReference type="SAM" id="Phobius"/>
    </source>
</evidence>
<sequence>MSVDDDIGESDRDSVLAAEYALGLLSPADRAAFAARLADEPGLAALLAGWQARFASLDGEFEPVQPPAAGFARIEARLFEPANARKAGWWDSLALWRGLAAGALAVAVVTTSLALMRPAPADPTVLATQLVAALRAQEGSGVEFVAFYDAASATVRLAPLSGAAVPQRDYELWLIAGSAAPVSMGVIPVARSAVPVSEPLRGELGAGATLAVSLEPEGGSPTGSPTGPIVALGPAIAI</sequence>
<dbReference type="STRING" id="665118.SAMN02983003_3569"/>
<accession>A0A1K2I1X9</accession>
<protein>
    <submittedName>
        <fullName evidence="3">Anti-sigma-K factor RskA</fullName>
    </submittedName>
</protein>
<dbReference type="PANTHER" id="PTHR37461:SF1">
    <property type="entry name" value="ANTI-SIGMA-K FACTOR RSKA"/>
    <property type="match status" value="1"/>
</dbReference>
<name>A0A1K2I1X9_9HYPH</name>
<keyword evidence="4" id="KW-1185">Reference proteome</keyword>
<evidence type="ECO:0000313" key="3">
    <source>
        <dbReference type="EMBL" id="SFZ86389.1"/>
    </source>
</evidence>
<dbReference type="RefSeq" id="WP_072345910.1">
    <property type="nucleotide sequence ID" value="NZ_FPKU01000003.1"/>
</dbReference>
<evidence type="ECO:0000259" key="2">
    <source>
        <dbReference type="Pfam" id="PF10099"/>
    </source>
</evidence>
<dbReference type="GO" id="GO:0005886">
    <property type="term" value="C:plasma membrane"/>
    <property type="evidence" value="ECO:0007669"/>
    <property type="project" value="InterPro"/>
</dbReference>
<proteinExistence type="predicted"/>
<keyword evidence="1" id="KW-0472">Membrane</keyword>
<feature type="domain" description="Anti-sigma K factor RskA C-terminal" evidence="2">
    <location>
        <begin position="100"/>
        <end position="229"/>
    </location>
</feature>
<dbReference type="GO" id="GO:0016989">
    <property type="term" value="F:sigma factor antagonist activity"/>
    <property type="evidence" value="ECO:0007669"/>
    <property type="project" value="TreeGrafter"/>
</dbReference>
<dbReference type="GO" id="GO:0006417">
    <property type="term" value="P:regulation of translation"/>
    <property type="evidence" value="ECO:0007669"/>
    <property type="project" value="TreeGrafter"/>
</dbReference>
<dbReference type="Proteomes" id="UP000183447">
    <property type="component" value="Unassembled WGS sequence"/>
</dbReference>
<dbReference type="AlphaFoldDB" id="A0A1K2I1X9"/>
<keyword evidence="1" id="KW-1133">Transmembrane helix</keyword>